<keyword evidence="3" id="KW-1185">Reference proteome</keyword>
<keyword evidence="1" id="KW-0812">Transmembrane</keyword>
<gene>
    <name evidence="2" type="primary">Contig9369.g10016</name>
    <name evidence="2" type="ORF">STYLEM_7879</name>
</gene>
<keyword evidence="1" id="KW-1133">Transmembrane helix</keyword>
<evidence type="ECO:0000313" key="3">
    <source>
        <dbReference type="Proteomes" id="UP000039865"/>
    </source>
</evidence>
<protein>
    <submittedName>
        <fullName evidence="2">Uncharacterized protein</fullName>
    </submittedName>
</protein>
<feature type="transmembrane region" description="Helical" evidence="1">
    <location>
        <begin position="206"/>
        <end position="224"/>
    </location>
</feature>
<dbReference type="AlphaFoldDB" id="A0A078A9N7"/>
<dbReference type="EMBL" id="CCKQ01007517">
    <property type="protein sequence ID" value="CDW78894.1"/>
    <property type="molecule type" value="Genomic_DNA"/>
</dbReference>
<reference evidence="2 3" key="1">
    <citation type="submission" date="2014-06" db="EMBL/GenBank/DDBJ databases">
        <authorList>
            <person name="Swart Estienne"/>
        </authorList>
    </citation>
    <scope>NUCLEOTIDE SEQUENCE [LARGE SCALE GENOMIC DNA]</scope>
    <source>
        <strain evidence="2 3">130c</strain>
    </source>
</reference>
<proteinExistence type="predicted"/>
<accession>A0A078A9N7</accession>
<evidence type="ECO:0000256" key="1">
    <source>
        <dbReference type="SAM" id="Phobius"/>
    </source>
</evidence>
<dbReference type="InParanoid" id="A0A078A9N7"/>
<sequence length="226" mass="25345">MHWKEQLRSFNNACKDASTGWSCTEFYNNTLYAKYVCPFNSVTCGSTDTYNLTEVGKTVNLSMGLTRGDVCFYKIKTKCGLPKVDLTRVDNSDNILIEYIEYESGTLFQGTSYVHGKHGSAPGSEMPYRTETFVYDSDRKVYQGRLINGQGFHIWGSRDQGTQSGLPSGSENCKDRYTYLIFTSLTDTASTVKVGIETITYSSASLLKISFIVIYGISMMIVFLNF</sequence>
<organism evidence="2 3">
    <name type="scientific">Stylonychia lemnae</name>
    <name type="common">Ciliate</name>
    <dbReference type="NCBI Taxonomy" id="5949"/>
    <lineage>
        <taxon>Eukaryota</taxon>
        <taxon>Sar</taxon>
        <taxon>Alveolata</taxon>
        <taxon>Ciliophora</taxon>
        <taxon>Intramacronucleata</taxon>
        <taxon>Spirotrichea</taxon>
        <taxon>Stichotrichia</taxon>
        <taxon>Sporadotrichida</taxon>
        <taxon>Oxytrichidae</taxon>
        <taxon>Stylonychinae</taxon>
        <taxon>Stylonychia</taxon>
    </lineage>
</organism>
<keyword evidence="1" id="KW-0472">Membrane</keyword>
<dbReference type="Proteomes" id="UP000039865">
    <property type="component" value="Unassembled WGS sequence"/>
</dbReference>
<name>A0A078A9N7_STYLE</name>
<evidence type="ECO:0000313" key="2">
    <source>
        <dbReference type="EMBL" id="CDW78894.1"/>
    </source>
</evidence>